<keyword evidence="4" id="KW-1185">Reference proteome</keyword>
<dbReference type="AlphaFoldDB" id="A0AAD6E645"/>
<evidence type="ECO:0000256" key="1">
    <source>
        <dbReference type="SAM" id="MobiDB-lite"/>
    </source>
</evidence>
<feature type="transmembrane region" description="Helical" evidence="2">
    <location>
        <begin position="118"/>
        <end position="139"/>
    </location>
</feature>
<comment type="caution">
    <text evidence="3">The sequence shown here is derived from an EMBL/GenBank/DDBJ whole genome shotgun (WGS) entry which is preliminary data.</text>
</comment>
<organism evidence="3 4">
    <name type="scientific">Penicillium hordei</name>
    <dbReference type="NCBI Taxonomy" id="40994"/>
    <lineage>
        <taxon>Eukaryota</taxon>
        <taxon>Fungi</taxon>
        <taxon>Dikarya</taxon>
        <taxon>Ascomycota</taxon>
        <taxon>Pezizomycotina</taxon>
        <taxon>Eurotiomycetes</taxon>
        <taxon>Eurotiomycetidae</taxon>
        <taxon>Eurotiales</taxon>
        <taxon>Aspergillaceae</taxon>
        <taxon>Penicillium</taxon>
    </lineage>
</organism>
<name>A0AAD6E645_9EURO</name>
<gene>
    <name evidence="3" type="ORF">N7537_005421</name>
</gene>
<keyword evidence="2" id="KW-0472">Membrane</keyword>
<feature type="compositionally biased region" description="Polar residues" evidence="1">
    <location>
        <begin position="76"/>
        <end position="98"/>
    </location>
</feature>
<dbReference type="GeneID" id="81586720"/>
<accession>A0AAD6E645</accession>
<keyword evidence="2" id="KW-0812">Transmembrane</keyword>
<evidence type="ECO:0000256" key="2">
    <source>
        <dbReference type="SAM" id="Phobius"/>
    </source>
</evidence>
<keyword evidence="2" id="KW-1133">Transmembrane helix</keyword>
<evidence type="ECO:0000313" key="3">
    <source>
        <dbReference type="EMBL" id="KAJ5602465.1"/>
    </source>
</evidence>
<reference evidence="3" key="2">
    <citation type="submission" date="2023-01" db="EMBL/GenBank/DDBJ databases">
        <authorList>
            <person name="Petersen C."/>
        </authorList>
    </citation>
    <scope>NUCLEOTIDE SEQUENCE</scope>
    <source>
        <strain evidence="3">IBT 12815</strain>
    </source>
</reference>
<feature type="region of interest" description="Disordered" evidence="1">
    <location>
        <begin position="63"/>
        <end position="100"/>
    </location>
</feature>
<dbReference type="EMBL" id="JAQJAE010000003">
    <property type="protein sequence ID" value="KAJ5602465.1"/>
    <property type="molecule type" value="Genomic_DNA"/>
</dbReference>
<sequence length="150" mass="16626">MASLRESQHSLLSEDSIDTGRQHYWNPLNDRLSNPGFLYQFASESTWSEEVLRDVNAGILTASGGAVPANKRDSIDSTATTTPRDTYETPQSPQSPNTHVRCPNRAPVLHKRLSCGPLTLLVLAFYATVLFGIYLGIALRKPRWHTISST</sequence>
<evidence type="ECO:0000313" key="4">
    <source>
        <dbReference type="Proteomes" id="UP001213799"/>
    </source>
</evidence>
<dbReference type="Proteomes" id="UP001213799">
    <property type="component" value="Unassembled WGS sequence"/>
</dbReference>
<protein>
    <submittedName>
        <fullName evidence="3">Uncharacterized protein</fullName>
    </submittedName>
</protein>
<dbReference type="RefSeq" id="XP_056752263.1">
    <property type="nucleotide sequence ID" value="XM_056896478.1"/>
</dbReference>
<proteinExistence type="predicted"/>
<reference evidence="3" key="1">
    <citation type="journal article" date="2023" name="IMA Fungus">
        <title>Comparative genomic study of the Penicillium genus elucidates a diverse pangenome and 15 lateral gene transfer events.</title>
        <authorList>
            <person name="Petersen C."/>
            <person name="Sorensen T."/>
            <person name="Nielsen M.R."/>
            <person name="Sondergaard T.E."/>
            <person name="Sorensen J.L."/>
            <person name="Fitzpatrick D.A."/>
            <person name="Frisvad J.C."/>
            <person name="Nielsen K.L."/>
        </authorList>
    </citation>
    <scope>NUCLEOTIDE SEQUENCE</scope>
    <source>
        <strain evidence="3">IBT 12815</strain>
    </source>
</reference>